<evidence type="ECO:0000313" key="3">
    <source>
        <dbReference type="Proteomes" id="UP000054485"/>
    </source>
</evidence>
<accession>A0A0C9ZPJ8</accession>
<name>A0A0C9ZPJ8_9AGAM</name>
<keyword evidence="1" id="KW-0812">Transmembrane</keyword>
<dbReference type="InParanoid" id="A0A0C9ZPJ8"/>
<evidence type="ECO:0000313" key="2">
    <source>
        <dbReference type="EMBL" id="KIK39580.1"/>
    </source>
</evidence>
<dbReference type="Proteomes" id="UP000054485">
    <property type="component" value="Unassembled WGS sequence"/>
</dbReference>
<keyword evidence="3" id="KW-1185">Reference proteome</keyword>
<keyword evidence="1" id="KW-1133">Transmembrane helix</keyword>
<dbReference type="HOGENOM" id="CLU_1074321_0_0_1"/>
<dbReference type="OrthoDB" id="2633389at2759"/>
<reference evidence="2 3" key="1">
    <citation type="submission" date="2014-04" db="EMBL/GenBank/DDBJ databases">
        <authorList>
            <consortium name="DOE Joint Genome Institute"/>
            <person name="Kuo A."/>
            <person name="Ruytinx J."/>
            <person name="Rineau F."/>
            <person name="Colpaert J."/>
            <person name="Kohler A."/>
            <person name="Nagy L.G."/>
            <person name="Floudas D."/>
            <person name="Copeland A."/>
            <person name="Barry K.W."/>
            <person name="Cichocki N."/>
            <person name="Veneault-Fourrey C."/>
            <person name="LaButti K."/>
            <person name="Lindquist E.A."/>
            <person name="Lipzen A."/>
            <person name="Lundell T."/>
            <person name="Morin E."/>
            <person name="Murat C."/>
            <person name="Sun H."/>
            <person name="Tunlid A."/>
            <person name="Henrissat B."/>
            <person name="Grigoriev I.V."/>
            <person name="Hibbett D.S."/>
            <person name="Martin F."/>
            <person name="Nordberg H.P."/>
            <person name="Cantor M.N."/>
            <person name="Hua S.X."/>
        </authorList>
    </citation>
    <scope>NUCLEOTIDE SEQUENCE [LARGE SCALE GENOMIC DNA]</scope>
    <source>
        <strain evidence="2 3">UH-Slu-Lm8-n1</strain>
    </source>
</reference>
<proteinExistence type="predicted"/>
<feature type="transmembrane region" description="Helical" evidence="1">
    <location>
        <begin position="7"/>
        <end position="29"/>
    </location>
</feature>
<dbReference type="EMBL" id="KN835337">
    <property type="protein sequence ID" value="KIK39580.1"/>
    <property type="molecule type" value="Genomic_DNA"/>
</dbReference>
<sequence>MVYATGLCYFLAPAGLRSVITTVITLLFTSRNTVQPVLPAPSINILPRYVALILENAIDLSILEYVAWLLSCSVIMYSTHSFWEKLLMVIPILAFLAASPLHHQLQSKMEAPVRDGFVTVGDRNPDLLPLDHPLSKLVVDTKTELSRAHSLLRSFAAASVHIRGPLDITWAVQKYSRLIGNRRSQIIRFVSPWRFNPNSPITPPPLGLRYAMLHNEAGDLDISWLSTQCDLFLKTTICHEMLKAILLDVEKTGHLPDDN</sequence>
<evidence type="ECO:0000256" key="1">
    <source>
        <dbReference type="SAM" id="Phobius"/>
    </source>
</evidence>
<organism evidence="2 3">
    <name type="scientific">Suillus luteus UH-Slu-Lm8-n1</name>
    <dbReference type="NCBI Taxonomy" id="930992"/>
    <lineage>
        <taxon>Eukaryota</taxon>
        <taxon>Fungi</taxon>
        <taxon>Dikarya</taxon>
        <taxon>Basidiomycota</taxon>
        <taxon>Agaricomycotina</taxon>
        <taxon>Agaricomycetes</taxon>
        <taxon>Agaricomycetidae</taxon>
        <taxon>Boletales</taxon>
        <taxon>Suillineae</taxon>
        <taxon>Suillaceae</taxon>
        <taxon>Suillus</taxon>
    </lineage>
</organism>
<dbReference type="AlphaFoldDB" id="A0A0C9ZPJ8"/>
<keyword evidence="1" id="KW-0472">Membrane</keyword>
<reference evidence="3" key="2">
    <citation type="submission" date="2015-01" db="EMBL/GenBank/DDBJ databases">
        <title>Evolutionary Origins and Diversification of the Mycorrhizal Mutualists.</title>
        <authorList>
            <consortium name="DOE Joint Genome Institute"/>
            <consortium name="Mycorrhizal Genomics Consortium"/>
            <person name="Kohler A."/>
            <person name="Kuo A."/>
            <person name="Nagy L.G."/>
            <person name="Floudas D."/>
            <person name="Copeland A."/>
            <person name="Barry K.W."/>
            <person name="Cichocki N."/>
            <person name="Veneault-Fourrey C."/>
            <person name="LaButti K."/>
            <person name="Lindquist E.A."/>
            <person name="Lipzen A."/>
            <person name="Lundell T."/>
            <person name="Morin E."/>
            <person name="Murat C."/>
            <person name="Riley R."/>
            <person name="Ohm R."/>
            <person name="Sun H."/>
            <person name="Tunlid A."/>
            <person name="Henrissat B."/>
            <person name="Grigoriev I.V."/>
            <person name="Hibbett D.S."/>
            <person name="Martin F."/>
        </authorList>
    </citation>
    <scope>NUCLEOTIDE SEQUENCE [LARGE SCALE GENOMIC DNA]</scope>
    <source>
        <strain evidence="3">UH-Slu-Lm8-n1</strain>
    </source>
</reference>
<gene>
    <name evidence="2" type="ORF">CY34DRAFT_808153</name>
</gene>
<protein>
    <submittedName>
        <fullName evidence="2">Unplaced genomic scaffold CY34scaffold_206, whole genome shotgun sequence</fullName>
    </submittedName>
</protein>